<name>A0AA86VQU0_9EUKA</name>
<evidence type="ECO:0000313" key="2">
    <source>
        <dbReference type="EMBL" id="CAI9973963.1"/>
    </source>
</evidence>
<organism evidence="2">
    <name type="scientific">Hexamita inflata</name>
    <dbReference type="NCBI Taxonomy" id="28002"/>
    <lineage>
        <taxon>Eukaryota</taxon>
        <taxon>Metamonada</taxon>
        <taxon>Diplomonadida</taxon>
        <taxon>Hexamitidae</taxon>
        <taxon>Hexamitinae</taxon>
        <taxon>Hexamita</taxon>
    </lineage>
</organism>
<dbReference type="Gene3D" id="1.10.10.60">
    <property type="entry name" value="Homeodomain-like"/>
    <property type="match status" value="1"/>
</dbReference>
<keyword evidence="2" id="KW-0238">DNA-binding</keyword>
<feature type="domain" description="Myb-like" evidence="1">
    <location>
        <begin position="11"/>
        <end position="65"/>
    </location>
</feature>
<evidence type="ECO:0000313" key="4">
    <source>
        <dbReference type="Proteomes" id="UP001642409"/>
    </source>
</evidence>
<dbReference type="EMBL" id="CAXDID020000308">
    <property type="protein sequence ID" value="CAL6074430.1"/>
    <property type="molecule type" value="Genomic_DNA"/>
</dbReference>
<dbReference type="AlphaFoldDB" id="A0AA86VQU0"/>
<dbReference type="CDD" id="cd00167">
    <property type="entry name" value="SANT"/>
    <property type="match status" value="1"/>
</dbReference>
<sequence>MTTFSINSTQVKRVSYNPWSDEDIRLLHEVVGANRVSTRVNWVEVQRVFPNRTLQQCKSFYTNKMKQFVFEIVNGVPEPNSDFIEYCYVYYICRYRSNKETLEERVRRIVAECCWEDAFPTAVLLVKKQTNFNYNKKLMVGTREFLKFHTEHKLRIDAEFADKKEIVLKNLPVTKEQWDKFCTFLEELHLDLFVQKIDEMMKMVK</sequence>
<gene>
    <name evidence="3" type="ORF">HINF_LOCUS56719</name>
    <name evidence="2" type="ORF">HINF_LOCUS61608</name>
</gene>
<dbReference type="PROSITE" id="PS50090">
    <property type="entry name" value="MYB_LIKE"/>
    <property type="match status" value="1"/>
</dbReference>
<comment type="caution">
    <text evidence="2">The sequence shown here is derived from an EMBL/GenBank/DDBJ whole genome shotgun (WGS) entry which is preliminary data.</text>
</comment>
<dbReference type="InterPro" id="IPR001005">
    <property type="entry name" value="SANT/Myb"/>
</dbReference>
<protein>
    <submittedName>
        <fullName evidence="2">Myb-like DNA-binding domain-containing protein</fullName>
    </submittedName>
    <submittedName>
        <fullName evidence="3">Myb-like_DNA-binding domain-containing protein</fullName>
    </submittedName>
</protein>
<evidence type="ECO:0000313" key="3">
    <source>
        <dbReference type="EMBL" id="CAL6074430.1"/>
    </source>
</evidence>
<reference evidence="3 4" key="2">
    <citation type="submission" date="2024-07" db="EMBL/GenBank/DDBJ databases">
        <authorList>
            <person name="Akdeniz Z."/>
        </authorList>
    </citation>
    <scope>NUCLEOTIDE SEQUENCE [LARGE SCALE GENOMIC DNA]</scope>
</reference>
<reference evidence="2" key="1">
    <citation type="submission" date="2023-06" db="EMBL/GenBank/DDBJ databases">
        <authorList>
            <person name="Kurt Z."/>
        </authorList>
    </citation>
    <scope>NUCLEOTIDE SEQUENCE</scope>
</reference>
<dbReference type="SUPFAM" id="SSF46689">
    <property type="entry name" value="Homeodomain-like"/>
    <property type="match status" value="1"/>
</dbReference>
<dbReference type="InterPro" id="IPR009057">
    <property type="entry name" value="Homeodomain-like_sf"/>
</dbReference>
<dbReference type="SMART" id="SM00717">
    <property type="entry name" value="SANT"/>
    <property type="match status" value="1"/>
</dbReference>
<dbReference type="GO" id="GO:0003677">
    <property type="term" value="F:DNA binding"/>
    <property type="evidence" value="ECO:0007669"/>
    <property type="project" value="UniProtKB-KW"/>
</dbReference>
<evidence type="ECO:0000259" key="1">
    <source>
        <dbReference type="PROSITE" id="PS50090"/>
    </source>
</evidence>
<keyword evidence="4" id="KW-1185">Reference proteome</keyword>
<dbReference type="Proteomes" id="UP001642409">
    <property type="component" value="Unassembled WGS sequence"/>
</dbReference>
<dbReference type="EMBL" id="CATOUU010001129">
    <property type="protein sequence ID" value="CAI9973963.1"/>
    <property type="molecule type" value="Genomic_DNA"/>
</dbReference>
<proteinExistence type="predicted"/>
<accession>A0AA86VQU0</accession>